<dbReference type="OrthoDB" id="464309at2"/>
<dbReference type="EMBL" id="AP018316">
    <property type="protein sequence ID" value="BAZ85819.1"/>
    <property type="molecule type" value="Genomic_DNA"/>
</dbReference>
<evidence type="ECO:0000313" key="2">
    <source>
        <dbReference type="Proteomes" id="UP000218702"/>
    </source>
</evidence>
<evidence type="ECO:0000313" key="1">
    <source>
        <dbReference type="EMBL" id="BAZ85819.1"/>
    </source>
</evidence>
<organism evidence="1 2">
    <name type="scientific">Dolichospermum compactum NIES-806</name>
    <dbReference type="NCBI Taxonomy" id="1973481"/>
    <lineage>
        <taxon>Bacteria</taxon>
        <taxon>Bacillati</taxon>
        <taxon>Cyanobacteriota</taxon>
        <taxon>Cyanophyceae</taxon>
        <taxon>Nostocales</taxon>
        <taxon>Aphanizomenonaceae</taxon>
        <taxon>Dolichospermum</taxon>
        <taxon>Dolichospermum compactum</taxon>
    </lineage>
</organism>
<accession>A0A1Z4V365</accession>
<dbReference type="KEGG" id="dcm:NIES806_20230"/>
<sequence>MWQVNITCDGEAWKLYGVEFKKMVENYQAELIGSKKMPDGKRIMSYKIEDVSEAEAFQEECTKFVGFISDFEAL</sequence>
<keyword evidence="2" id="KW-1185">Reference proteome</keyword>
<dbReference type="RefSeq" id="WP_096666946.1">
    <property type="nucleotide sequence ID" value="NZ_AP018316.1"/>
</dbReference>
<reference evidence="1 2" key="1">
    <citation type="submission" date="2017-06" db="EMBL/GenBank/DDBJ databases">
        <title>Genome sequencing of cyanobaciteial culture collection at National Institute for Environmental Studies (NIES).</title>
        <authorList>
            <person name="Hirose Y."/>
            <person name="Shimura Y."/>
            <person name="Fujisawa T."/>
            <person name="Nakamura Y."/>
            <person name="Kawachi M."/>
        </authorList>
    </citation>
    <scope>NUCLEOTIDE SEQUENCE [LARGE SCALE GENOMIC DNA]</scope>
    <source>
        <strain evidence="1 2">NIES-806</strain>
    </source>
</reference>
<proteinExistence type="predicted"/>
<protein>
    <submittedName>
        <fullName evidence="1">Uncharacterized protein</fullName>
    </submittedName>
</protein>
<gene>
    <name evidence="1" type="ORF">NIES806_20230</name>
</gene>
<dbReference type="Proteomes" id="UP000218702">
    <property type="component" value="Chromosome"/>
</dbReference>
<name>A0A1Z4V365_9CYAN</name>
<dbReference type="AlphaFoldDB" id="A0A1Z4V365"/>